<reference evidence="7 8" key="1">
    <citation type="submission" date="2016-10" db="EMBL/GenBank/DDBJ databases">
        <authorList>
            <person name="de Groot N.N."/>
        </authorList>
    </citation>
    <scope>NUCLEOTIDE SEQUENCE [LARGE SCALE GENOMIC DNA]</scope>
    <source>
        <strain evidence="7 8">DSM 40306</strain>
    </source>
</reference>
<dbReference type="GO" id="GO:0006352">
    <property type="term" value="P:DNA-templated transcription initiation"/>
    <property type="evidence" value="ECO:0007669"/>
    <property type="project" value="InterPro"/>
</dbReference>
<dbReference type="GO" id="GO:0003677">
    <property type="term" value="F:DNA binding"/>
    <property type="evidence" value="ECO:0007669"/>
    <property type="project" value="UniProtKB-KW"/>
</dbReference>
<dbReference type="InterPro" id="IPR013249">
    <property type="entry name" value="RNA_pol_sigma70_r4_t2"/>
</dbReference>
<evidence type="ECO:0000313" key="7">
    <source>
        <dbReference type="EMBL" id="SEB29896.1"/>
    </source>
</evidence>
<dbReference type="EMBL" id="FNTD01000002">
    <property type="protein sequence ID" value="SEB29896.1"/>
    <property type="molecule type" value="Genomic_DNA"/>
</dbReference>
<evidence type="ECO:0000259" key="6">
    <source>
        <dbReference type="Pfam" id="PF08281"/>
    </source>
</evidence>
<evidence type="ECO:0000256" key="3">
    <source>
        <dbReference type="ARBA" id="ARBA00023082"/>
    </source>
</evidence>
<evidence type="ECO:0000256" key="4">
    <source>
        <dbReference type="ARBA" id="ARBA00023125"/>
    </source>
</evidence>
<dbReference type="AlphaFoldDB" id="A0A1H4I817"/>
<dbReference type="InterPro" id="IPR036388">
    <property type="entry name" value="WH-like_DNA-bd_sf"/>
</dbReference>
<protein>
    <submittedName>
        <fullName evidence="7">Sigma-70, region 4</fullName>
    </submittedName>
</protein>
<dbReference type="CDD" id="cd06171">
    <property type="entry name" value="Sigma70_r4"/>
    <property type="match status" value="1"/>
</dbReference>
<dbReference type="STRING" id="67331.SAMN04490357_0036"/>
<dbReference type="InterPro" id="IPR039425">
    <property type="entry name" value="RNA_pol_sigma-70-like"/>
</dbReference>
<dbReference type="SUPFAM" id="SSF88946">
    <property type="entry name" value="Sigma2 domain of RNA polymerase sigma factors"/>
    <property type="match status" value="1"/>
</dbReference>
<name>A0A1H4I817_9ACTN</name>
<gene>
    <name evidence="7" type="ORF">SAMN04490357_0036</name>
</gene>
<organism evidence="7 8">
    <name type="scientific">Streptomyces misionensis</name>
    <dbReference type="NCBI Taxonomy" id="67331"/>
    <lineage>
        <taxon>Bacteria</taxon>
        <taxon>Bacillati</taxon>
        <taxon>Actinomycetota</taxon>
        <taxon>Actinomycetes</taxon>
        <taxon>Kitasatosporales</taxon>
        <taxon>Streptomycetaceae</taxon>
        <taxon>Streptomyces</taxon>
    </lineage>
</organism>
<dbReference type="InterPro" id="IPR013324">
    <property type="entry name" value="RNA_pol_sigma_r3/r4-like"/>
</dbReference>
<dbReference type="PANTHER" id="PTHR43133">
    <property type="entry name" value="RNA POLYMERASE ECF-TYPE SIGMA FACTO"/>
    <property type="match status" value="1"/>
</dbReference>
<dbReference type="PANTHER" id="PTHR43133:SF8">
    <property type="entry name" value="RNA POLYMERASE SIGMA FACTOR HI_1459-RELATED"/>
    <property type="match status" value="1"/>
</dbReference>
<sequence length="176" mass="19837">MDEAMLEGFFEAHQGGVLRFLTSKAGPEDGGEIFSQAFEEFFEWWPKNPEHPKPVAMLYRIARCRLNDHFRRRGRVLTLETGDLAEIAARGTCPDELADLIRRVDLGRALAELTERERQALALRYLADLPVKDCAEVLGVGIDNMKKILKTASGKLRQSPHMDGYKTAGTAKEVHR</sequence>
<dbReference type="Pfam" id="PF08281">
    <property type="entry name" value="Sigma70_r4_2"/>
    <property type="match status" value="1"/>
</dbReference>
<evidence type="ECO:0000256" key="2">
    <source>
        <dbReference type="ARBA" id="ARBA00023015"/>
    </source>
</evidence>
<dbReference type="GO" id="GO:0016987">
    <property type="term" value="F:sigma factor activity"/>
    <property type="evidence" value="ECO:0007669"/>
    <property type="project" value="UniProtKB-KW"/>
</dbReference>
<proteinExistence type="inferred from homology"/>
<evidence type="ECO:0000256" key="5">
    <source>
        <dbReference type="ARBA" id="ARBA00023163"/>
    </source>
</evidence>
<keyword evidence="4" id="KW-0238">DNA-binding</keyword>
<evidence type="ECO:0000313" key="8">
    <source>
        <dbReference type="Proteomes" id="UP000182375"/>
    </source>
</evidence>
<dbReference type="SUPFAM" id="SSF88659">
    <property type="entry name" value="Sigma3 and sigma4 domains of RNA polymerase sigma factors"/>
    <property type="match status" value="1"/>
</dbReference>
<dbReference type="InterPro" id="IPR014284">
    <property type="entry name" value="RNA_pol_sigma-70_dom"/>
</dbReference>
<feature type="domain" description="RNA polymerase sigma factor 70 region 4 type 2" evidence="6">
    <location>
        <begin position="105"/>
        <end position="150"/>
    </location>
</feature>
<dbReference type="Gene3D" id="1.10.1740.10">
    <property type="match status" value="1"/>
</dbReference>
<comment type="similarity">
    <text evidence="1">Belongs to the sigma-70 factor family. ECF subfamily.</text>
</comment>
<accession>A0A1H4I817</accession>
<keyword evidence="5" id="KW-0804">Transcription</keyword>
<dbReference type="InterPro" id="IPR013325">
    <property type="entry name" value="RNA_pol_sigma_r2"/>
</dbReference>
<keyword evidence="2" id="KW-0805">Transcription regulation</keyword>
<evidence type="ECO:0000256" key="1">
    <source>
        <dbReference type="ARBA" id="ARBA00010641"/>
    </source>
</evidence>
<keyword evidence="3" id="KW-0731">Sigma factor</keyword>
<dbReference type="NCBIfam" id="TIGR02937">
    <property type="entry name" value="sigma70-ECF"/>
    <property type="match status" value="1"/>
</dbReference>
<dbReference type="Proteomes" id="UP000182375">
    <property type="component" value="Unassembled WGS sequence"/>
</dbReference>
<dbReference type="Gene3D" id="1.10.10.10">
    <property type="entry name" value="Winged helix-like DNA-binding domain superfamily/Winged helix DNA-binding domain"/>
    <property type="match status" value="1"/>
</dbReference>